<gene>
    <name evidence="22" type="ORF">FF38_12710</name>
</gene>
<comment type="subcellular location">
    <subcellularLocation>
        <location evidence="2">Nucleus</location>
    </subcellularLocation>
</comment>
<comment type="catalytic activity">
    <reaction evidence="1">
        <text>a uridine in mRNA = a pseudouridine in mRNA</text>
        <dbReference type="Rhea" id="RHEA:56644"/>
        <dbReference type="Rhea" id="RHEA-COMP:14658"/>
        <dbReference type="Rhea" id="RHEA-COMP:14659"/>
        <dbReference type="ChEBI" id="CHEBI:65314"/>
        <dbReference type="ChEBI" id="CHEBI:65315"/>
    </reaction>
</comment>
<comment type="catalytic activity">
    <reaction evidence="8">
        <text>a uridine in tRNA = a pseudouridine in tRNA</text>
        <dbReference type="Rhea" id="RHEA:54572"/>
        <dbReference type="Rhea" id="RHEA-COMP:13339"/>
        <dbReference type="Rhea" id="RHEA-COMP:13934"/>
        <dbReference type="ChEBI" id="CHEBI:65314"/>
        <dbReference type="ChEBI" id="CHEBI:65315"/>
    </reaction>
</comment>
<comment type="function">
    <text evidence="10">Pseudouridylate synthase that catalyzes pseudouridylation of tRNAs and mRNAs. Acts on positions 27/28 in the anticodon stem and also positions 34 and 36 in the anticodon of an intron containing tRNA. Also catalyzes pseudouridylation of mRNAs: mediates pseudouridylation of mRNAs with the consensus sequence 5'-UGUAG-3'. Acts as a regulator of pre-mRNA splicing by mediating pseudouridylation of pre-mRNAs at locations associated with alternatively spliced regions. Pseudouridylation of pre-mRNAs near splice sites directly regulates mRNA splicing and mRNA 3'-end processing. Involved in regulation of nuclear receptor activity through pseudouridylation of SRA1 mRNA.</text>
</comment>
<dbReference type="PANTHER" id="PTHR11142:SF4">
    <property type="entry name" value="PSEUDOURIDYLATE SYNTHASE 1 HOMOLOG"/>
    <property type="match status" value="1"/>
</dbReference>
<dbReference type="Gene3D" id="3.30.70.580">
    <property type="entry name" value="Pseudouridine synthase I, catalytic domain, N-terminal subdomain"/>
    <property type="match status" value="1"/>
</dbReference>
<keyword evidence="23" id="KW-1185">Reference proteome</keyword>
<proteinExistence type="inferred from homology"/>
<dbReference type="PANTHER" id="PTHR11142">
    <property type="entry name" value="PSEUDOURIDYLATE SYNTHASE"/>
    <property type="match status" value="1"/>
</dbReference>
<evidence type="ECO:0000256" key="19">
    <source>
        <dbReference type="PIRSR" id="PIRSR641708-2"/>
    </source>
</evidence>
<dbReference type="InterPro" id="IPR041708">
    <property type="entry name" value="PUS1/PUS2-like"/>
</dbReference>
<evidence type="ECO:0000256" key="4">
    <source>
        <dbReference type="ARBA" id="ARBA00022664"/>
    </source>
</evidence>
<name>A0A0L0C3T2_LUCCU</name>
<dbReference type="EMBL" id="JRES01000944">
    <property type="protein sequence ID" value="KNC26950.1"/>
    <property type="molecule type" value="Genomic_DNA"/>
</dbReference>
<evidence type="ECO:0000256" key="2">
    <source>
        <dbReference type="ARBA" id="ARBA00004123"/>
    </source>
</evidence>
<dbReference type="AlphaFoldDB" id="A0A0L0C3T2"/>
<evidence type="ECO:0000259" key="21">
    <source>
        <dbReference type="Pfam" id="PF01416"/>
    </source>
</evidence>
<dbReference type="GO" id="GO:0003723">
    <property type="term" value="F:RNA binding"/>
    <property type="evidence" value="ECO:0007669"/>
    <property type="project" value="InterPro"/>
</dbReference>
<reference evidence="22 23" key="1">
    <citation type="journal article" date="2015" name="Nat. Commun.">
        <title>Lucilia cuprina genome unlocks parasitic fly biology to underpin future interventions.</title>
        <authorList>
            <person name="Anstead C.A."/>
            <person name="Korhonen P.K."/>
            <person name="Young N.D."/>
            <person name="Hall R.S."/>
            <person name="Jex A.R."/>
            <person name="Murali S.C."/>
            <person name="Hughes D.S."/>
            <person name="Lee S.F."/>
            <person name="Perry T."/>
            <person name="Stroehlein A.J."/>
            <person name="Ansell B.R."/>
            <person name="Breugelmans B."/>
            <person name="Hofmann A."/>
            <person name="Qu J."/>
            <person name="Dugan S."/>
            <person name="Lee S.L."/>
            <person name="Chao H."/>
            <person name="Dinh H."/>
            <person name="Han Y."/>
            <person name="Doddapaneni H.V."/>
            <person name="Worley K.C."/>
            <person name="Muzny D.M."/>
            <person name="Ioannidis P."/>
            <person name="Waterhouse R.M."/>
            <person name="Zdobnov E.M."/>
            <person name="James P.J."/>
            <person name="Bagnall N.H."/>
            <person name="Kotze A.C."/>
            <person name="Gibbs R.A."/>
            <person name="Richards S."/>
            <person name="Batterham P."/>
            <person name="Gasser R.B."/>
        </authorList>
    </citation>
    <scope>NUCLEOTIDE SEQUENCE [LARGE SCALE GENOMIC DNA]</scope>
    <source>
        <strain evidence="22 23">LS</strain>
        <tissue evidence="22">Full body</tissue>
    </source>
</reference>
<dbReference type="SUPFAM" id="SSF55120">
    <property type="entry name" value="Pseudouridine synthase"/>
    <property type="match status" value="1"/>
</dbReference>
<dbReference type="GO" id="GO:0160147">
    <property type="term" value="F:tRNA pseudouridine(38-40) synthase activity"/>
    <property type="evidence" value="ECO:0007669"/>
    <property type="project" value="UniProtKB-EC"/>
</dbReference>
<dbReference type="OMA" id="CDARTYT"/>
<evidence type="ECO:0000256" key="1">
    <source>
        <dbReference type="ARBA" id="ARBA00001166"/>
    </source>
</evidence>
<evidence type="ECO:0000256" key="14">
    <source>
        <dbReference type="ARBA" id="ARBA00075153"/>
    </source>
</evidence>
<keyword evidence="4" id="KW-0507">mRNA processing</keyword>
<feature type="domain" description="Pseudouridine synthase I TruA alpha/beta" evidence="21">
    <location>
        <begin position="217"/>
        <end position="322"/>
    </location>
</feature>
<accession>A0A0L0C3T2</accession>
<dbReference type="FunFam" id="3.30.70.660:FF:000002">
    <property type="entry name" value="tRNA pseudouridine synthase"/>
    <property type="match status" value="1"/>
</dbReference>
<comment type="caution">
    <text evidence="22">The sequence shown here is derived from an EMBL/GenBank/DDBJ whole genome shotgun (WGS) entry which is preliminary data.</text>
</comment>
<dbReference type="Proteomes" id="UP000037069">
    <property type="component" value="Unassembled WGS sequence"/>
</dbReference>
<evidence type="ECO:0000256" key="20">
    <source>
        <dbReference type="SAM" id="MobiDB-lite"/>
    </source>
</evidence>
<dbReference type="InterPro" id="IPR020103">
    <property type="entry name" value="PsdUridine_synth_cat_dom_sf"/>
</dbReference>
<evidence type="ECO:0000256" key="6">
    <source>
        <dbReference type="ARBA" id="ARBA00023235"/>
    </source>
</evidence>
<dbReference type="Gene3D" id="3.30.70.660">
    <property type="entry name" value="Pseudouridine synthase I, catalytic domain, C-terminal subdomain"/>
    <property type="match status" value="1"/>
</dbReference>
<dbReference type="FunFam" id="3.30.70.580:FF:000002">
    <property type="entry name" value="tRNA pseudouridine synthase"/>
    <property type="match status" value="1"/>
</dbReference>
<feature type="region of interest" description="Disordered" evidence="20">
    <location>
        <begin position="381"/>
        <end position="402"/>
    </location>
</feature>
<dbReference type="InterPro" id="IPR001406">
    <property type="entry name" value="PsdUridine_synth_TruA"/>
</dbReference>
<evidence type="ECO:0000313" key="23">
    <source>
        <dbReference type="Proteomes" id="UP000037069"/>
    </source>
</evidence>
<dbReference type="GO" id="GO:0031119">
    <property type="term" value="P:tRNA pseudouridine synthesis"/>
    <property type="evidence" value="ECO:0007669"/>
    <property type="project" value="InterPro"/>
</dbReference>
<evidence type="ECO:0000256" key="9">
    <source>
        <dbReference type="ARBA" id="ARBA00052184"/>
    </source>
</evidence>
<dbReference type="InterPro" id="IPR020097">
    <property type="entry name" value="PsdUridine_synth_TruA_a/b_dom"/>
</dbReference>
<feature type="active site" description="Nucleophile" evidence="18">
    <location>
        <position position="127"/>
    </location>
</feature>
<comment type="catalytic activity">
    <reaction evidence="9">
        <text>uridine(38/39/40) in tRNA = pseudouridine(38/39/40) in tRNA</text>
        <dbReference type="Rhea" id="RHEA:22376"/>
        <dbReference type="Rhea" id="RHEA-COMP:10085"/>
        <dbReference type="Rhea" id="RHEA-COMP:10087"/>
        <dbReference type="ChEBI" id="CHEBI:65314"/>
        <dbReference type="ChEBI" id="CHEBI:65315"/>
        <dbReference type="EC" id="5.4.99.12"/>
    </reaction>
</comment>
<dbReference type="OrthoDB" id="10256309at2759"/>
<feature type="binding site" evidence="19">
    <location>
        <position position="181"/>
    </location>
    <ligand>
        <name>substrate</name>
    </ligand>
</feature>
<organism evidence="22 23">
    <name type="scientific">Lucilia cuprina</name>
    <name type="common">Green bottle fly</name>
    <name type="synonym">Australian sheep blowfly</name>
    <dbReference type="NCBI Taxonomy" id="7375"/>
    <lineage>
        <taxon>Eukaryota</taxon>
        <taxon>Metazoa</taxon>
        <taxon>Ecdysozoa</taxon>
        <taxon>Arthropoda</taxon>
        <taxon>Hexapoda</taxon>
        <taxon>Insecta</taxon>
        <taxon>Pterygota</taxon>
        <taxon>Neoptera</taxon>
        <taxon>Endopterygota</taxon>
        <taxon>Diptera</taxon>
        <taxon>Brachycera</taxon>
        <taxon>Muscomorpha</taxon>
        <taxon>Oestroidea</taxon>
        <taxon>Calliphoridae</taxon>
        <taxon>Luciliinae</taxon>
        <taxon>Lucilia</taxon>
    </lineage>
</organism>
<dbReference type="Pfam" id="PF01416">
    <property type="entry name" value="PseudoU_synth_1"/>
    <property type="match status" value="1"/>
</dbReference>
<dbReference type="EC" id="5.4.99.12" evidence="12"/>
<dbReference type="CDD" id="cd02568">
    <property type="entry name" value="PseudoU_synth_PUS1_PUS2"/>
    <property type="match status" value="1"/>
</dbReference>
<evidence type="ECO:0000256" key="13">
    <source>
        <dbReference type="ARBA" id="ARBA00068582"/>
    </source>
</evidence>
<protein>
    <recommendedName>
        <fullName evidence="13">Pseudouridylate synthase 1 homolog</fullName>
        <ecNumber evidence="12">5.4.99.12</ecNumber>
    </recommendedName>
    <alternativeName>
        <fullName evidence="14">tRNA pseudouridine synthase 1</fullName>
    </alternativeName>
    <alternativeName>
        <fullName evidence="17">tRNA pseudouridine(38-40) synthase</fullName>
    </alternativeName>
    <alternativeName>
        <fullName evidence="15">tRNA pseudouridylate synthase I</fullName>
    </alternativeName>
    <alternativeName>
        <fullName evidence="16">tRNA-uridine isomerase I</fullName>
    </alternativeName>
</protein>
<dbReference type="NCBIfam" id="TIGR00071">
    <property type="entry name" value="hisT_truA"/>
    <property type="match status" value="1"/>
</dbReference>
<evidence type="ECO:0000313" key="22">
    <source>
        <dbReference type="EMBL" id="KNC26950.1"/>
    </source>
</evidence>
<dbReference type="InterPro" id="IPR020094">
    <property type="entry name" value="TruA/RsuA/RluB/E/F_N"/>
</dbReference>
<dbReference type="GO" id="GO:0005634">
    <property type="term" value="C:nucleus"/>
    <property type="evidence" value="ECO:0007669"/>
    <property type="project" value="UniProtKB-SubCell"/>
</dbReference>
<evidence type="ECO:0000256" key="3">
    <source>
        <dbReference type="ARBA" id="ARBA00009375"/>
    </source>
</evidence>
<evidence type="ECO:0000256" key="5">
    <source>
        <dbReference type="ARBA" id="ARBA00022694"/>
    </source>
</evidence>
<keyword evidence="5" id="KW-0819">tRNA processing</keyword>
<dbReference type="GO" id="GO:0006397">
    <property type="term" value="P:mRNA processing"/>
    <property type="evidence" value="ECO:0007669"/>
    <property type="project" value="UniProtKB-KW"/>
</dbReference>
<feature type="region of interest" description="Disordered" evidence="20">
    <location>
        <begin position="1"/>
        <end position="28"/>
    </location>
</feature>
<evidence type="ECO:0000256" key="10">
    <source>
        <dbReference type="ARBA" id="ARBA00053709"/>
    </source>
</evidence>
<evidence type="ECO:0000256" key="8">
    <source>
        <dbReference type="ARBA" id="ARBA00036943"/>
    </source>
</evidence>
<keyword evidence="7" id="KW-0539">Nucleus</keyword>
<dbReference type="STRING" id="7375.A0A0L0C3T2"/>
<evidence type="ECO:0000256" key="18">
    <source>
        <dbReference type="PIRSR" id="PIRSR641708-1"/>
    </source>
</evidence>
<dbReference type="InterPro" id="IPR020095">
    <property type="entry name" value="PsdUridine_synth_TruA_C"/>
</dbReference>
<sequence>MTEALEKLEHQQELRKQEKEEAIESTKEMKKLKRNLKRRKWVDWKTEDEEKGDVKRAPFNPADRIKRKKTAILLGYSGANYFGMQRNPGMQTIEEELFKAMLKHKWVTEEMFEQAQLACFQRAARTDKGVSAARQVCSIKLPEELDVNALNADLPDQIRLFATERVTKGFNAKDQCNARTYTYTMPSIAFSDCNEKAELESYRLSEERLKKAQEVLQMFEGTKNFHNFTSRKNFLDPSAKRYIMSFTCSEPFMSPQGVEFVTVKVKGQSFMLHQIRKMVGLTIAIVRGHTDCSSLERALTEERLDLPMAPGLGLVLDTVHYERYNDRYGQDGIHNPLTWEKQEPEIKEFIEKKIFDNIYRTECEQKPLLEWLETLPLHSYDTRKEDNIPPGDEKANKDDDDE</sequence>
<comment type="similarity">
    <text evidence="3">Belongs to the tRNA pseudouridine synthase TruA family.</text>
</comment>
<evidence type="ECO:0000256" key="11">
    <source>
        <dbReference type="ARBA" id="ARBA00064589"/>
    </source>
</evidence>
<comment type="subunit">
    <text evidence="11">Monomer. Forms a complex with RARG and the SRA1 RNA in the nucleus.</text>
</comment>
<evidence type="ECO:0000256" key="16">
    <source>
        <dbReference type="ARBA" id="ARBA00080849"/>
    </source>
</evidence>
<evidence type="ECO:0000256" key="7">
    <source>
        <dbReference type="ARBA" id="ARBA00023242"/>
    </source>
</evidence>
<dbReference type="GO" id="GO:1990481">
    <property type="term" value="P:mRNA pseudouridine synthesis"/>
    <property type="evidence" value="ECO:0007669"/>
    <property type="project" value="TreeGrafter"/>
</dbReference>
<keyword evidence="6" id="KW-0413">Isomerase</keyword>
<evidence type="ECO:0000256" key="12">
    <source>
        <dbReference type="ARBA" id="ARBA00066509"/>
    </source>
</evidence>
<evidence type="ECO:0000256" key="15">
    <source>
        <dbReference type="ARBA" id="ARBA00079087"/>
    </source>
</evidence>
<evidence type="ECO:0000256" key="17">
    <source>
        <dbReference type="ARBA" id="ARBA00081344"/>
    </source>
</evidence>